<dbReference type="EMBL" id="BK016062">
    <property type="protein sequence ID" value="DAF91901.1"/>
    <property type="molecule type" value="Genomic_DNA"/>
</dbReference>
<reference evidence="1" key="1">
    <citation type="journal article" date="2021" name="Proc. Natl. Acad. Sci. U.S.A.">
        <title>A Catalog of Tens of Thousands of Viruses from Human Metagenomes Reveals Hidden Associations with Chronic Diseases.</title>
        <authorList>
            <person name="Tisza M.J."/>
            <person name="Buck C.B."/>
        </authorList>
    </citation>
    <scope>NUCLEOTIDE SEQUENCE</scope>
    <source>
        <strain evidence="1">CtZkC8</strain>
    </source>
</reference>
<protein>
    <submittedName>
        <fullName evidence="1">Uncharacterized protein</fullName>
    </submittedName>
</protein>
<proteinExistence type="predicted"/>
<name>A0A8S5UBN4_9CAUD</name>
<organism evidence="1">
    <name type="scientific">Podoviridae sp. ctZkC8</name>
    <dbReference type="NCBI Taxonomy" id="2825259"/>
    <lineage>
        <taxon>Viruses</taxon>
        <taxon>Duplodnaviria</taxon>
        <taxon>Heunggongvirae</taxon>
        <taxon>Uroviricota</taxon>
        <taxon>Caudoviricetes</taxon>
    </lineage>
</organism>
<evidence type="ECO:0000313" key="1">
    <source>
        <dbReference type="EMBL" id="DAF91901.1"/>
    </source>
</evidence>
<sequence>MKIYLFSYRSLGWSIAPNCGQAISTMRVTRL</sequence>
<accession>A0A8S5UBN4</accession>